<proteinExistence type="predicted"/>
<name>A0A7J4J054_9ARCH</name>
<evidence type="ECO:0000313" key="1">
    <source>
        <dbReference type="EMBL" id="HIH09447.1"/>
    </source>
</evidence>
<gene>
    <name evidence="1" type="ORF">HA254_02145</name>
</gene>
<reference evidence="2" key="1">
    <citation type="journal article" date="2020" name="bioRxiv">
        <title>A rank-normalized archaeal taxonomy based on genome phylogeny resolves widespread incomplete and uneven classifications.</title>
        <authorList>
            <person name="Rinke C."/>
            <person name="Chuvochina M."/>
            <person name="Mussig A.J."/>
            <person name="Chaumeil P.-A."/>
            <person name="Waite D.W."/>
            <person name="Whitman W.B."/>
            <person name="Parks D.H."/>
            <person name="Hugenholtz P."/>
        </authorList>
    </citation>
    <scope>NUCLEOTIDE SEQUENCE [LARGE SCALE GENOMIC DNA]</scope>
</reference>
<protein>
    <submittedName>
        <fullName evidence="1">Uncharacterized protein</fullName>
    </submittedName>
</protein>
<dbReference type="Proteomes" id="UP000565078">
    <property type="component" value="Unassembled WGS sequence"/>
</dbReference>
<comment type="caution">
    <text evidence="1">The sequence shown here is derived from an EMBL/GenBank/DDBJ whole genome shotgun (WGS) entry which is preliminary data.</text>
</comment>
<dbReference type="AlphaFoldDB" id="A0A7J4J054"/>
<accession>A0A7J4J054</accession>
<organism evidence="1 2">
    <name type="scientific">Candidatus Iainarchaeum sp</name>
    <dbReference type="NCBI Taxonomy" id="3101447"/>
    <lineage>
        <taxon>Archaea</taxon>
        <taxon>Candidatus Iainarchaeota</taxon>
        <taxon>Candidatus Iainarchaeia</taxon>
        <taxon>Candidatus Iainarchaeales</taxon>
        <taxon>Candidatus Iainarchaeaceae</taxon>
        <taxon>Candidatus Iainarchaeum</taxon>
    </lineage>
</organism>
<sequence>MRLMRNEQYPLKTGHLLVVITLSGQRGEKISLSSAGISRPLAFFHETPQSDNDCAYFQKENCIELGGAMMETERTLYLITER</sequence>
<dbReference type="EMBL" id="DUGC01000038">
    <property type="protein sequence ID" value="HIH09447.1"/>
    <property type="molecule type" value="Genomic_DNA"/>
</dbReference>
<evidence type="ECO:0000313" key="2">
    <source>
        <dbReference type="Proteomes" id="UP000565078"/>
    </source>
</evidence>